<reference evidence="1" key="1">
    <citation type="journal article" date="2015" name="Nature">
        <title>Complex archaea that bridge the gap between prokaryotes and eukaryotes.</title>
        <authorList>
            <person name="Spang A."/>
            <person name="Saw J.H."/>
            <person name="Jorgensen S.L."/>
            <person name="Zaremba-Niedzwiedzka K."/>
            <person name="Martijn J."/>
            <person name="Lind A.E."/>
            <person name="van Eijk R."/>
            <person name="Schleper C."/>
            <person name="Guy L."/>
            <person name="Ettema T.J."/>
        </authorList>
    </citation>
    <scope>NUCLEOTIDE SEQUENCE</scope>
</reference>
<proteinExistence type="predicted"/>
<name>A0A0F9FXC4_9ZZZZ</name>
<accession>A0A0F9FXC4</accession>
<organism evidence="1">
    <name type="scientific">marine sediment metagenome</name>
    <dbReference type="NCBI Taxonomy" id="412755"/>
    <lineage>
        <taxon>unclassified sequences</taxon>
        <taxon>metagenomes</taxon>
        <taxon>ecological metagenomes</taxon>
    </lineage>
</organism>
<protein>
    <submittedName>
        <fullName evidence="1">Uncharacterized protein</fullName>
    </submittedName>
</protein>
<dbReference type="EMBL" id="LAZR01019833">
    <property type="protein sequence ID" value="KKL91069.1"/>
    <property type="molecule type" value="Genomic_DNA"/>
</dbReference>
<dbReference type="AlphaFoldDB" id="A0A0F9FXC4"/>
<comment type="caution">
    <text evidence="1">The sequence shown here is derived from an EMBL/GenBank/DDBJ whole genome shotgun (WGS) entry which is preliminary data.</text>
</comment>
<sequence>MIKVGESYGALELAELCGQEEDERYGHHAFVGKRATVIAQDEGNGVVKVVQIVSQTPQCPMCHKEIGTIYTSRTVHLVHVDGQWREEQADHYFTSQCPECLEEFSPEDLDLMGVPNEIR</sequence>
<gene>
    <name evidence="1" type="ORF">LCGC14_1898380</name>
</gene>
<evidence type="ECO:0000313" key="1">
    <source>
        <dbReference type="EMBL" id="KKL91069.1"/>
    </source>
</evidence>